<dbReference type="Pfam" id="PF00702">
    <property type="entry name" value="Hydrolase"/>
    <property type="match status" value="1"/>
</dbReference>
<keyword evidence="4" id="KW-1185">Reference proteome</keyword>
<dbReference type="PANTHER" id="PTHR43520:SF8">
    <property type="entry name" value="P-TYPE CU(+) TRANSPORTER"/>
    <property type="match status" value="1"/>
</dbReference>
<keyword evidence="2" id="KW-0812">Transmembrane</keyword>
<keyword evidence="2" id="KW-1133">Transmembrane helix</keyword>
<organism evidence="3 4">
    <name type="scientific">Pseudonocardia adelaidensis</name>
    <dbReference type="NCBI Taxonomy" id="648754"/>
    <lineage>
        <taxon>Bacteria</taxon>
        <taxon>Bacillati</taxon>
        <taxon>Actinomycetota</taxon>
        <taxon>Actinomycetes</taxon>
        <taxon>Pseudonocardiales</taxon>
        <taxon>Pseudonocardiaceae</taxon>
        <taxon>Pseudonocardia</taxon>
    </lineage>
</organism>
<accession>A0ABP9NDU9</accession>
<dbReference type="PRINTS" id="PR00119">
    <property type="entry name" value="CATATPASE"/>
</dbReference>
<dbReference type="PROSITE" id="PS01229">
    <property type="entry name" value="COF_2"/>
    <property type="match status" value="1"/>
</dbReference>
<evidence type="ECO:0000313" key="3">
    <source>
        <dbReference type="EMBL" id="GAA5115319.1"/>
    </source>
</evidence>
<dbReference type="Gene3D" id="3.40.50.1000">
    <property type="entry name" value="HAD superfamily/HAD-like"/>
    <property type="match status" value="1"/>
</dbReference>
<dbReference type="EMBL" id="BAABJO010000004">
    <property type="protein sequence ID" value="GAA5115319.1"/>
    <property type="molecule type" value="Genomic_DNA"/>
</dbReference>
<comment type="caution">
    <text evidence="3">The sequence shown here is derived from an EMBL/GenBank/DDBJ whole genome shotgun (WGS) entry which is preliminary data.</text>
</comment>
<dbReference type="InterPro" id="IPR001757">
    <property type="entry name" value="P_typ_ATPase"/>
</dbReference>
<dbReference type="PANTHER" id="PTHR43520">
    <property type="entry name" value="ATP7, ISOFORM B"/>
    <property type="match status" value="1"/>
</dbReference>
<gene>
    <name evidence="3" type="ORF">GCM10023320_14000</name>
</gene>
<evidence type="ECO:0000256" key="2">
    <source>
        <dbReference type="SAM" id="Phobius"/>
    </source>
</evidence>
<evidence type="ECO:0008006" key="5">
    <source>
        <dbReference type="Google" id="ProtNLM"/>
    </source>
</evidence>
<dbReference type="InterPro" id="IPR023214">
    <property type="entry name" value="HAD_sf"/>
</dbReference>
<evidence type="ECO:0000313" key="4">
    <source>
        <dbReference type="Proteomes" id="UP001500804"/>
    </source>
</evidence>
<dbReference type="Proteomes" id="UP001500804">
    <property type="component" value="Unassembled WGS sequence"/>
</dbReference>
<protein>
    <recommendedName>
        <fullName evidence="5">P-type E1-E2 ATPase</fullName>
    </recommendedName>
</protein>
<evidence type="ECO:0000256" key="1">
    <source>
        <dbReference type="ARBA" id="ARBA00022967"/>
    </source>
</evidence>
<feature type="transmembrane region" description="Helical" evidence="2">
    <location>
        <begin position="163"/>
        <end position="180"/>
    </location>
</feature>
<reference evidence="4" key="1">
    <citation type="journal article" date="2019" name="Int. J. Syst. Evol. Microbiol.">
        <title>The Global Catalogue of Microorganisms (GCM) 10K type strain sequencing project: providing services to taxonomists for standard genome sequencing and annotation.</title>
        <authorList>
            <consortium name="The Broad Institute Genomics Platform"/>
            <consortium name="The Broad Institute Genome Sequencing Center for Infectious Disease"/>
            <person name="Wu L."/>
            <person name="Ma J."/>
        </authorList>
    </citation>
    <scope>NUCLEOTIDE SEQUENCE [LARGE SCALE GENOMIC DNA]</scope>
    <source>
        <strain evidence="4">JCM 18302</strain>
    </source>
</reference>
<dbReference type="NCBIfam" id="TIGR01494">
    <property type="entry name" value="ATPase_P-type"/>
    <property type="match status" value="1"/>
</dbReference>
<keyword evidence="2" id="KW-0472">Membrane</keyword>
<sequence>MAGALAVADTVRPSAAAAVAQLRAMGLRPVLLTGDAPAAAHHVAAAVGIDEVHAGALPGRKVEVVRDLRAQGRTVVMVGDGINDAAALATADLGIALGSGTDIAVRAADLVLVRDDLAVLPTAIRLAARTIRTVRANLAWALGYNLAAVPLAVAGVLDPLLTGAAMALSTLLVVTHSLRLRSVP</sequence>
<feature type="transmembrane region" description="Helical" evidence="2">
    <location>
        <begin position="138"/>
        <end position="157"/>
    </location>
</feature>
<name>A0ABP9NDU9_9PSEU</name>
<dbReference type="SUPFAM" id="SSF56784">
    <property type="entry name" value="HAD-like"/>
    <property type="match status" value="1"/>
</dbReference>
<dbReference type="InterPro" id="IPR036412">
    <property type="entry name" value="HAD-like_sf"/>
</dbReference>
<keyword evidence="1" id="KW-1278">Translocase</keyword>
<proteinExistence type="predicted"/>